<comment type="similarity">
    <text evidence="2">Belongs to the glycosyltransferase 2 family.</text>
</comment>
<dbReference type="Gene3D" id="3.90.550.10">
    <property type="entry name" value="Spore Coat Polysaccharide Biosynthesis Protein SpsA, Chain A"/>
    <property type="match status" value="1"/>
</dbReference>
<evidence type="ECO:0000256" key="4">
    <source>
        <dbReference type="ARBA" id="ARBA00022679"/>
    </source>
</evidence>
<evidence type="ECO:0000259" key="5">
    <source>
        <dbReference type="Pfam" id="PF00535"/>
    </source>
</evidence>
<evidence type="ECO:0000256" key="2">
    <source>
        <dbReference type="ARBA" id="ARBA00006739"/>
    </source>
</evidence>
<dbReference type="GO" id="GO:0016757">
    <property type="term" value="F:glycosyltransferase activity"/>
    <property type="evidence" value="ECO:0007669"/>
    <property type="project" value="UniProtKB-KW"/>
</dbReference>
<organism evidence="6">
    <name type="scientific">Scrofimicrobium appendicitidis</name>
    <dbReference type="NCBI Taxonomy" id="3079930"/>
    <lineage>
        <taxon>Bacteria</taxon>
        <taxon>Bacillati</taxon>
        <taxon>Actinomycetota</taxon>
        <taxon>Actinomycetes</taxon>
        <taxon>Actinomycetales</taxon>
        <taxon>Actinomycetaceae</taxon>
        <taxon>Scrofimicrobium</taxon>
    </lineage>
</organism>
<dbReference type="PANTHER" id="PTHR43179:SF12">
    <property type="entry name" value="GALACTOFURANOSYLTRANSFERASE GLFT2"/>
    <property type="match status" value="1"/>
</dbReference>
<proteinExistence type="inferred from homology"/>
<evidence type="ECO:0000313" key="6">
    <source>
        <dbReference type="EMBL" id="XBW08461.1"/>
    </source>
</evidence>
<evidence type="ECO:0000256" key="3">
    <source>
        <dbReference type="ARBA" id="ARBA00022676"/>
    </source>
</evidence>
<dbReference type="EMBL" id="CP138335">
    <property type="protein sequence ID" value="XBW08461.1"/>
    <property type="molecule type" value="Genomic_DNA"/>
</dbReference>
<feature type="domain" description="Glycosyltransferase 2-like" evidence="5">
    <location>
        <begin position="17"/>
        <end position="104"/>
    </location>
</feature>
<dbReference type="AlphaFoldDB" id="A0AAU7V9W5"/>
<name>A0AAU7V9W5_9ACTO</name>
<dbReference type="CDD" id="cd02526">
    <property type="entry name" value="GT2_RfbF_like"/>
    <property type="match status" value="1"/>
</dbReference>
<keyword evidence="4" id="KW-0808">Transferase</keyword>
<dbReference type="SUPFAM" id="SSF53448">
    <property type="entry name" value="Nucleotide-diphospho-sugar transferases"/>
    <property type="match status" value="1"/>
</dbReference>
<reference evidence="6" key="1">
    <citation type="submission" date="2023-11" db="EMBL/GenBank/DDBJ databases">
        <title>Scrofimicrobium hongkongense sp. nov., isolated from a patient with peritonitis.</title>
        <authorList>
            <person name="Lao H.Y."/>
            <person name="Wong A.Y.P."/>
            <person name="Ng T.L."/>
            <person name="Wong R.Y.L."/>
            <person name="Yau M.C.Y."/>
            <person name="Lam J.Y.W."/>
            <person name="Siu G.K.H."/>
        </authorList>
    </citation>
    <scope>NUCLEOTIDE SEQUENCE</scope>
    <source>
        <strain evidence="6">R131</strain>
    </source>
</reference>
<dbReference type="PANTHER" id="PTHR43179">
    <property type="entry name" value="RHAMNOSYLTRANSFERASE WBBL"/>
    <property type="match status" value="1"/>
</dbReference>
<evidence type="ECO:0000256" key="1">
    <source>
        <dbReference type="ARBA" id="ARBA00004776"/>
    </source>
</evidence>
<protein>
    <submittedName>
        <fullName evidence="6">Glycosyltransferase family 2 protein</fullName>
    </submittedName>
</protein>
<comment type="pathway">
    <text evidence="1">Cell wall biogenesis; cell wall polysaccharide biosynthesis.</text>
</comment>
<dbReference type="RefSeq" id="WP_350258660.1">
    <property type="nucleotide sequence ID" value="NZ_CP138335.1"/>
</dbReference>
<dbReference type="InterPro" id="IPR029044">
    <property type="entry name" value="Nucleotide-diphossugar_trans"/>
</dbReference>
<dbReference type="KEGG" id="sapp:SAC06_02580"/>
<dbReference type="Pfam" id="PF00535">
    <property type="entry name" value="Glycos_transf_2"/>
    <property type="match status" value="1"/>
</dbReference>
<keyword evidence="3" id="KW-0328">Glycosyltransferase</keyword>
<accession>A0AAU7V9W5</accession>
<dbReference type="InterPro" id="IPR001173">
    <property type="entry name" value="Glyco_trans_2-like"/>
</dbReference>
<sequence>MDSKLVAVAVTYNPDLNAFRSLLAALRPQVDELVVVDNGSVEAAAVGREVAEAGANWLPLPENLGIAAAQNRGIDWARTAGATHVLLSDQDSLPEPDMVERLWECLTCCDESLGAVGPVPLDGRGDEAEALVYSFTTWGPKRRTVPGPGQVLDVPFVLASGCLIPLAVLDRVGPMNESLFIDHVDLAWCLRAIEDGYRIKVCGDAILHHSLGDEVAHIPGRKRPVHLHSAPRNYYMMRNTLFLLRASFLPRKWKLGYLLWMTKYTGYYLLASPGRLPIFLRALRDGLTGRGGPLS</sequence>
<gene>
    <name evidence="6" type="ORF">SAC06_02580</name>
</gene>